<keyword evidence="9 12" id="KW-0539">Nucleus</keyword>
<dbReference type="SMART" id="SM00343">
    <property type="entry name" value="ZnF_C2HC"/>
    <property type="match status" value="2"/>
</dbReference>
<feature type="compositionally biased region" description="Basic and acidic residues" evidence="13">
    <location>
        <begin position="20"/>
        <end position="46"/>
    </location>
</feature>
<gene>
    <name evidence="15" type="ORF">IE077_003519</name>
</gene>
<reference evidence="15 16" key="1">
    <citation type="journal article" date="2020" name="bioRxiv">
        <title>Metabolic contributions of an alphaproteobacterial endosymbiont in the apicomplexan Cardiosporidium cionae.</title>
        <authorList>
            <person name="Hunter E.S."/>
            <person name="Paight C.J."/>
            <person name="Lane C.E."/>
        </authorList>
    </citation>
    <scope>NUCLEOTIDE SEQUENCE [LARGE SCALE GENOMIC DNA]</scope>
    <source>
        <strain evidence="15">ESH_2018</strain>
    </source>
</reference>
<evidence type="ECO:0000256" key="3">
    <source>
        <dbReference type="ARBA" id="ARBA00022664"/>
    </source>
</evidence>
<evidence type="ECO:0000256" key="11">
    <source>
        <dbReference type="PROSITE-ProRule" id="PRU00117"/>
    </source>
</evidence>
<dbReference type="Gene3D" id="6.10.140.1790">
    <property type="match status" value="1"/>
</dbReference>
<evidence type="ECO:0000256" key="13">
    <source>
        <dbReference type="SAM" id="MobiDB-lite"/>
    </source>
</evidence>
<evidence type="ECO:0000256" key="4">
    <source>
        <dbReference type="ARBA" id="ARBA00022723"/>
    </source>
</evidence>
<dbReference type="Proteomes" id="UP000823046">
    <property type="component" value="Unassembled WGS sequence"/>
</dbReference>
<dbReference type="SUPFAM" id="SSF54791">
    <property type="entry name" value="Eukaryotic type KH-domain (KH-domain type I)"/>
    <property type="match status" value="1"/>
</dbReference>
<feature type="region of interest" description="Disordered" evidence="13">
    <location>
        <begin position="333"/>
        <end position="352"/>
    </location>
</feature>
<comment type="similarity">
    <text evidence="2 12">Belongs to the BBP/SF1 family.</text>
</comment>
<dbReference type="InterPro" id="IPR036875">
    <property type="entry name" value="Znf_CCHC_sf"/>
</dbReference>
<dbReference type="PROSITE" id="PS50158">
    <property type="entry name" value="ZF_CCHC"/>
    <property type="match status" value="1"/>
</dbReference>
<evidence type="ECO:0000256" key="5">
    <source>
        <dbReference type="ARBA" id="ARBA00022771"/>
    </source>
</evidence>
<dbReference type="Pfam" id="PF00098">
    <property type="entry name" value="zf-CCHC"/>
    <property type="match status" value="1"/>
</dbReference>
<dbReference type="PANTHER" id="PTHR11208">
    <property type="entry name" value="RNA-BINDING PROTEIN RELATED"/>
    <property type="match status" value="1"/>
</dbReference>
<keyword evidence="8 12" id="KW-0508">mRNA splicing</keyword>
<proteinExistence type="inferred from homology"/>
<keyword evidence="6 12" id="KW-0862">Zinc</keyword>
<feature type="region of interest" description="Disordered" evidence="13">
    <location>
        <begin position="20"/>
        <end position="61"/>
    </location>
</feature>
<dbReference type="InterPro" id="IPR055256">
    <property type="entry name" value="KH_1_KHDC4/BBP-like"/>
</dbReference>
<dbReference type="InterPro" id="IPR036612">
    <property type="entry name" value="KH_dom_type_1_sf"/>
</dbReference>
<evidence type="ECO:0000256" key="8">
    <source>
        <dbReference type="ARBA" id="ARBA00023187"/>
    </source>
</evidence>
<keyword evidence="3 12" id="KW-0507">mRNA processing</keyword>
<name>A0ABQ7J841_9APIC</name>
<dbReference type="Pfam" id="PF16275">
    <property type="entry name" value="SF1-HH"/>
    <property type="match status" value="1"/>
</dbReference>
<evidence type="ECO:0000259" key="14">
    <source>
        <dbReference type="PROSITE" id="PS50158"/>
    </source>
</evidence>
<dbReference type="SUPFAM" id="SSF57756">
    <property type="entry name" value="Retrovirus zinc finger-like domains"/>
    <property type="match status" value="1"/>
</dbReference>
<dbReference type="InterPro" id="IPR045071">
    <property type="entry name" value="BBP-like"/>
</dbReference>
<comment type="function">
    <text evidence="12">Necessary for the splicing of pre-mRNA. Has a role in the recognition of the branch site (5'-UACUAAC-3'), the pyrimidine tract and the 3'-splice site at the 3'-end of introns.</text>
</comment>
<keyword evidence="5 10" id="KW-0863">Zinc-finger</keyword>
<evidence type="ECO:0000256" key="2">
    <source>
        <dbReference type="ARBA" id="ARBA00010382"/>
    </source>
</evidence>
<protein>
    <recommendedName>
        <fullName evidence="12">Branchpoint-bridging protein</fullName>
    </recommendedName>
</protein>
<comment type="subcellular location">
    <subcellularLocation>
        <location evidence="1 12">Nucleus</location>
    </subcellularLocation>
</comment>
<feature type="domain" description="CCHC-type" evidence="14">
    <location>
        <begin position="269"/>
        <end position="285"/>
    </location>
</feature>
<feature type="region of interest" description="Disordered" evidence="13">
    <location>
        <begin position="181"/>
        <end position="205"/>
    </location>
</feature>
<keyword evidence="16" id="KW-1185">Reference proteome</keyword>
<feature type="compositionally biased region" description="Basic and acidic residues" evidence="13">
    <location>
        <begin position="194"/>
        <end position="205"/>
    </location>
</feature>
<comment type="caution">
    <text evidence="15">The sequence shown here is derived from an EMBL/GenBank/DDBJ whole genome shotgun (WGS) entry which is preliminary data.</text>
</comment>
<dbReference type="Gene3D" id="4.10.60.10">
    <property type="entry name" value="Zinc finger, CCHC-type"/>
    <property type="match status" value="1"/>
</dbReference>
<dbReference type="EMBL" id="JADAQX010000466">
    <property type="protein sequence ID" value="KAF8820137.1"/>
    <property type="molecule type" value="Genomic_DNA"/>
</dbReference>
<sequence>MSMDQLMALVPIEAANTVVEKGRKSRWEKTKERKGGTRWGPSEDKPYLPPPYVDLPPGLTPAQMDQFLREQRYDELSKKLAVGELEFGDPDIRPPSPPPIYDKNGSRINTKEVRVRSAMNSEYQRLVEYMVKHIEGFAPPSDFKPAKKIRRIEIPLEKYPEYNFMGLIIGPRGCNHKRLESESGAQISIRGRGTQKEGKRTDHQTDEEATMPMHVHVAADTEEAVEKAVSLIEPLLDPCHPMHEEFKKRGLEQLALVNGVSFGQLDQQRCAVCGAIGHLAYECPDSQQLQNFKKPEVRCALCGDMGHVTMDCKLAKQGGKNEMFPPGASIFGAPRVPPPPPSGPPHNTKGPQQNYYEKMKMDMEYNKMMNELTGDFRKGNDEDIAPSATPFTSGIVPIPMGTSTTPPPGMSPIMQSPLINTFGRGLLSTQNGVSPVPPPPDDRRNDGSWSDDNRMGCIGAGVRGRGIFSGNRAGIGHPDRGRGMRGARGGMMRGGFIRGRGIPFQYPEHGVAGPMFMPTFNVSPWGMPPPGMIPPFNGQYFLPPQMVAMSTENMYNVEANAPPLPSEPPSILGEIPADPNQSQAAQMAAWQMSMAGSGVDPNAMMAMQMMYMNPMAVMPMTEPMNTKQIRISTAAVDATHASSPTGDAMDLSS</sequence>
<dbReference type="InterPro" id="IPR047086">
    <property type="entry name" value="SF1-HH_sf"/>
</dbReference>
<dbReference type="Gene3D" id="3.30.1370.10">
    <property type="entry name" value="K Homology domain, type 1"/>
    <property type="match status" value="1"/>
</dbReference>
<keyword evidence="12" id="KW-0747">Spliceosome</keyword>
<evidence type="ECO:0000256" key="10">
    <source>
        <dbReference type="PROSITE-ProRule" id="PRU00047"/>
    </source>
</evidence>
<dbReference type="InterPro" id="IPR032570">
    <property type="entry name" value="SF1-HH"/>
</dbReference>
<keyword evidence="7 11" id="KW-0694">RNA-binding</keyword>
<dbReference type="CDD" id="cd02395">
    <property type="entry name" value="KH-I_BBP"/>
    <property type="match status" value="1"/>
</dbReference>
<feature type="region of interest" description="Disordered" evidence="13">
    <location>
        <begin position="428"/>
        <end position="453"/>
    </location>
</feature>
<evidence type="ECO:0000256" key="1">
    <source>
        <dbReference type="ARBA" id="ARBA00004123"/>
    </source>
</evidence>
<evidence type="ECO:0000256" key="12">
    <source>
        <dbReference type="RuleBase" id="RU367126"/>
    </source>
</evidence>
<dbReference type="InterPro" id="IPR004087">
    <property type="entry name" value="KH_dom"/>
</dbReference>
<dbReference type="PANTHER" id="PTHR11208:SF45">
    <property type="entry name" value="SPLICING FACTOR 1"/>
    <property type="match status" value="1"/>
</dbReference>
<feature type="compositionally biased region" description="Pro residues" evidence="13">
    <location>
        <begin position="335"/>
        <end position="344"/>
    </location>
</feature>
<evidence type="ECO:0000313" key="16">
    <source>
        <dbReference type="Proteomes" id="UP000823046"/>
    </source>
</evidence>
<keyword evidence="4 12" id="KW-0479">Metal-binding</keyword>
<dbReference type="SMART" id="SM00322">
    <property type="entry name" value="KH"/>
    <property type="match status" value="1"/>
</dbReference>
<evidence type="ECO:0000256" key="7">
    <source>
        <dbReference type="ARBA" id="ARBA00022884"/>
    </source>
</evidence>
<feature type="compositionally biased region" description="Basic and acidic residues" evidence="13">
    <location>
        <begin position="440"/>
        <end position="453"/>
    </location>
</feature>
<accession>A0ABQ7J841</accession>
<dbReference type="InterPro" id="IPR001878">
    <property type="entry name" value="Znf_CCHC"/>
</dbReference>
<dbReference type="Pfam" id="PF22675">
    <property type="entry name" value="KH-I_KHDC4-BBP"/>
    <property type="match status" value="1"/>
</dbReference>
<dbReference type="PROSITE" id="PS50084">
    <property type="entry name" value="KH_TYPE_1"/>
    <property type="match status" value="1"/>
</dbReference>
<evidence type="ECO:0000256" key="6">
    <source>
        <dbReference type="ARBA" id="ARBA00022833"/>
    </source>
</evidence>
<evidence type="ECO:0000313" key="15">
    <source>
        <dbReference type="EMBL" id="KAF8820137.1"/>
    </source>
</evidence>
<evidence type="ECO:0000256" key="9">
    <source>
        <dbReference type="ARBA" id="ARBA00023242"/>
    </source>
</evidence>
<organism evidence="15 16">
    <name type="scientific">Cardiosporidium cionae</name>
    <dbReference type="NCBI Taxonomy" id="476202"/>
    <lineage>
        <taxon>Eukaryota</taxon>
        <taxon>Sar</taxon>
        <taxon>Alveolata</taxon>
        <taxon>Apicomplexa</taxon>
        <taxon>Aconoidasida</taxon>
        <taxon>Nephromycida</taxon>
        <taxon>Cardiosporidium</taxon>
    </lineage>
</organism>